<proteinExistence type="inferred from homology"/>
<dbReference type="PANTHER" id="PTHR30465">
    <property type="entry name" value="INNER MEMBRANE ABC TRANSPORTER"/>
    <property type="match status" value="1"/>
</dbReference>
<dbReference type="CDD" id="cd06261">
    <property type="entry name" value="TM_PBP2"/>
    <property type="match status" value="1"/>
</dbReference>
<dbReference type="Gene3D" id="1.10.3720.10">
    <property type="entry name" value="MetI-like"/>
    <property type="match status" value="1"/>
</dbReference>
<name>A0ABS6XBF6_9BACT</name>
<feature type="transmembrane region" description="Helical" evidence="7">
    <location>
        <begin position="9"/>
        <end position="30"/>
    </location>
</feature>
<dbReference type="InterPro" id="IPR035906">
    <property type="entry name" value="MetI-like_sf"/>
</dbReference>
<feature type="domain" description="ABC transmembrane type-1" evidence="8">
    <location>
        <begin position="134"/>
        <end position="348"/>
    </location>
</feature>
<comment type="caution">
    <text evidence="9">The sequence shown here is derived from an EMBL/GenBank/DDBJ whole genome shotgun (WGS) entry which is preliminary data.</text>
</comment>
<evidence type="ECO:0000256" key="5">
    <source>
        <dbReference type="ARBA" id="ARBA00022989"/>
    </source>
</evidence>
<gene>
    <name evidence="9" type="ORF">KYK27_09730</name>
</gene>
<keyword evidence="4 7" id="KW-0812">Transmembrane</keyword>
<feature type="transmembrane region" description="Helical" evidence="7">
    <location>
        <begin position="138"/>
        <end position="162"/>
    </location>
</feature>
<protein>
    <submittedName>
        <fullName evidence="9">ABC transporter permease</fullName>
    </submittedName>
</protein>
<dbReference type="SUPFAM" id="SSF161098">
    <property type="entry name" value="MetI-like"/>
    <property type="match status" value="1"/>
</dbReference>
<evidence type="ECO:0000256" key="3">
    <source>
        <dbReference type="ARBA" id="ARBA00022475"/>
    </source>
</evidence>
<dbReference type="PROSITE" id="PS50928">
    <property type="entry name" value="ABC_TM1"/>
    <property type="match status" value="1"/>
</dbReference>
<organism evidence="9 10">
    <name type="scientific">Pontibacter populi</name>
    <dbReference type="NCBI Taxonomy" id="890055"/>
    <lineage>
        <taxon>Bacteria</taxon>
        <taxon>Pseudomonadati</taxon>
        <taxon>Bacteroidota</taxon>
        <taxon>Cytophagia</taxon>
        <taxon>Cytophagales</taxon>
        <taxon>Hymenobacteraceae</taxon>
        <taxon>Pontibacter</taxon>
    </lineage>
</organism>
<dbReference type="InterPro" id="IPR000515">
    <property type="entry name" value="MetI-like"/>
</dbReference>
<accession>A0ABS6XBF6</accession>
<feature type="transmembrane region" description="Helical" evidence="7">
    <location>
        <begin position="283"/>
        <end position="309"/>
    </location>
</feature>
<dbReference type="PANTHER" id="PTHR30465:SF0">
    <property type="entry name" value="OLIGOPEPTIDE TRANSPORT SYSTEM PERMEASE PROTEIN APPB"/>
    <property type="match status" value="1"/>
</dbReference>
<feature type="transmembrane region" description="Helical" evidence="7">
    <location>
        <begin position="174"/>
        <end position="195"/>
    </location>
</feature>
<dbReference type="Pfam" id="PF00528">
    <property type="entry name" value="BPD_transp_1"/>
    <property type="match status" value="1"/>
</dbReference>
<evidence type="ECO:0000259" key="8">
    <source>
        <dbReference type="PROSITE" id="PS50928"/>
    </source>
</evidence>
<evidence type="ECO:0000256" key="1">
    <source>
        <dbReference type="ARBA" id="ARBA00004651"/>
    </source>
</evidence>
<feature type="transmembrane region" description="Helical" evidence="7">
    <location>
        <begin position="226"/>
        <end position="244"/>
    </location>
</feature>
<reference evidence="9 10" key="1">
    <citation type="submission" date="2021-07" db="EMBL/GenBank/DDBJ databases">
        <authorList>
            <person name="Kim M.K."/>
        </authorList>
    </citation>
    <scope>NUCLEOTIDE SEQUENCE [LARGE SCALE GENOMIC DNA]</scope>
    <source>
        <strain evidence="9 10">HLY7-15</strain>
    </source>
</reference>
<comment type="subcellular location">
    <subcellularLocation>
        <location evidence="1 7">Cell membrane</location>
        <topology evidence="1 7">Multi-pass membrane protein</topology>
    </subcellularLocation>
</comment>
<dbReference type="EMBL" id="JAHWXQ010000002">
    <property type="protein sequence ID" value="MBW3365324.1"/>
    <property type="molecule type" value="Genomic_DNA"/>
</dbReference>
<keyword evidence="3" id="KW-1003">Cell membrane</keyword>
<evidence type="ECO:0000256" key="2">
    <source>
        <dbReference type="ARBA" id="ARBA00022448"/>
    </source>
</evidence>
<evidence type="ECO:0000313" key="10">
    <source>
        <dbReference type="Proteomes" id="UP000774935"/>
    </source>
</evidence>
<keyword evidence="2 7" id="KW-0813">Transport</keyword>
<dbReference type="RefSeq" id="WP_199109824.1">
    <property type="nucleotide sequence ID" value="NZ_JAHWXQ010000002.1"/>
</dbReference>
<comment type="similarity">
    <text evidence="7">Belongs to the binding-protein-dependent transport system permease family.</text>
</comment>
<sequence>MLRHLFHRLLYAIPVLWVMVSVIFLLSRILPGTFGEQLFADEAGFYSKGSQQQKTIAYEQLLQRTNQQLPLFYVGFASIKAAEAHTGYSYLLPDLNWNGTGNQYHLWASEVLTGSLGQSFASTRPVTEVITEAAGNTILILLFSMFITIALALVAGITMVLWQGSKWPQLLLTFLIVLDSLPLFVLSLLLLLLLASPDALQLFPVFGLGYSSVANQSSITSLLNQLPYLALPILCMVLANLPYLTNQFYSSLSGTMQADYIKTARAKGLRSYKVVTRHALRNALLPVITILSDMLPALVAGTGIIEIIFAIPGIGRLLVNSVLARDFPVIVGIVVVIAVFKMISHALADVLYTLADPRIRNSAK</sequence>
<keyword evidence="10" id="KW-1185">Reference proteome</keyword>
<dbReference type="Proteomes" id="UP000774935">
    <property type="component" value="Unassembled WGS sequence"/>
</dbReference>
<evidence type="ECO:0000256" key="6">
    <source>
        <dbReference type="ARBA" id="ARBA00023136"/>
    </source>
</evidence>
<evidence type="ECO:0000256" key="7">
    <source>
        <dbReference type="RuleBase" id="RU363032"/>
    </source>
</evidence>
<evidence type="ECO:0000256" key="4">
    <source>
        <dbReference type="ARBA" id="ARBA00022692"/>
    </source>
</evidence>
<evidence type="ECO:0000313" key="9">
    <source>
        <dbReference type="EMBL" id="MBW3365324.1"/>
    </source>
</evidence>
<keyword evidence="5 7" id="KW-1133">Transmembrane helix</keyword>
<keyword evidence="6 7" id="KW-0472">Membrane</keyword>
<feature type="transmembrane region" description="Helical" evidence="7">
    <location>
        <begin position="329"/>
        <end position="355"/>
    </location>
</feature>